<dbReference type="RefSeq" id="WP_286494206.1">
    <property type="nucleotide sequence ID" value="NZ_JACAGJ010000008.1"/>
</dbReference>
<accession>A0AAJ1QH21</accession>
<comment type="caution">
    <text evidence="1">The sequence shown here is derived from an EMBL/GenBank/DDBJ whole genome shotgun (WGS) entry which is preliminary data.</text>
</comment>
<dbReference type="Proteomes" id="UP001170959">
    <property type="component" value="Unassembled WGS sequence"/>
</dbReference>
<dbReference type="EMBL" id="JACAGJ010000008">
    <property type="protein sequence ID" value="MDM1073811.1"/>
    <property type="molecule type" value="Genomic_DNA"/>
</dbReference>
<reference evidence="1" key="1">
    <citation type="submission" date="2020-06" db="EMBL/GenBank/DDBJ databases">
        <authorList>
            <person name="Dong N."/>
        </authorList>
    </citation>
    <scope>NUCLEOTIDE SEQUENCE</scope>
    <source>
        <strain evidence="1">R655-4</strain>
    </source>
</reference>
<dbReference type="AlphaFoldDB" id="A0AAJ1QH21"/>
<evidence type="ECO:0000313" key="2">
    <source>
        <dbReference type="Proteomes" id="UP001170959"/>
    </source>
</evidence>
<evidence type="ECO:0000313" key="1">
    <source>
        <dbReference type="EMBL" id="MDM1073811.1"/>
    </source>
</evidence>
<proteinExistence type="predicted"/>
<reference evidence="1" key="2">
    <citation type="journal article" date="2022" name="Sci. Total Environ.">
        <title>Prevalence, transmission, and molecular epidemiology of tet(X)-positive bacteria among humans, animals, and environmental niches in China: An epidemiological, and genomic-based study.</title>
        <authorList>
            <person name="Dong N."/>
            <person name="Zeng Y."/>
            <person name="Cai C."/>
            <person name="Sun C."/>
            <person name="Lu J."/>
            <person name="Liu C."/>
            <person name="Zhou H."/>
            <person name="Sun Q."/>
            <person name="Shu L."/>
            <person name="Wang H."/>
            <person name="Wang Y."/>
            <person name="Wang S."/>
            <person name="Wu C."/>
            <person name="Chan E.W."/>
            <person name="Chen G."/>
            <person name="Shen Z."/>
            <person name="Chen S."/>
            <person name="Zhang R."/>
        </authorList>
    </citation>
    <scope>NUCLEOTIDE SEQUENCE</scope>
    <source>
        <strain evidence="1">R655-4</strain>
    </source>
</reference>
<protein>
    <submittedName>
        <fullName evidence="1">Uncharacterized protein</fullName>
    </submittedName>
</protein>
<gene>
    <name evidence="1" type="ORF">HX001_15080</name>
</gene>
<name>A0AAJ1QH21_9FLAO</name>
<sequence length="73" mass="8266">MTKSKDVLTSGQKKDIEALELKLKYGDYESLASILGCSRDAARKRFKRGNDKAIKVMEQIIIARENLLKNVSH</sequence>
<organism evidence="1 2">
    <name type="scientific">Empedobacter brevis</name>
    <dbReference type="NCBI Taxonomy" id="247"/>
    <lineage>
        <taxon>Bacteria</taxon>
        <taxon>Pseudomonadati</taxon>
        <taxon>Bacteroidota</taxon>
        <taxon>Flavobacteriia</taxon>
        <taxon>Flavobacteriales</taxon>
        <taxon>Weeksellaceae</taxon>
        <taxon>Empedobacter</taxon>
    </lineage>
</organism>